<dbReference type="InterPro" id="IPR001650">
    <property type="entry name" value="Helicase_C-like"/>
</dbReference>
<reference evidence="14" key="1">
    <citation type="submission" date="2013-09" db="EMBL/GenBank/DDBJ databases">
        <title>Corchorus olitorius genome sequencing.</title>
        <authorList>
            <person name="Alam M."/>
            <person name="Haque M.S."/>
            <person name="Islam M.S."/>
            <person name="Emdad E.M."/>
            <person name="Islam M.M."/>
            <person name="Ahmed B."/>
            <person name="Halim A."/>
            <person name="Hossen Q.M.M."/>
            <person name="Hossain M.Z."/>
            <person name="Ahmed R."/>
            <person name="Khan M.M."/>
            <person name="Islam R."/>
            <person name="Rashid M.M."/>
            <person name="Khan S.A."/>
            <person name="Rahman M.S."/>
            <person name="Alam M."/>
            <person name="Yahiya A.S."/>
            <person name="Khan M.S."/>
            <person name="Azam M.S."/>
            <person name="Haque T."/>
            <person name="Lashkar M.Z.H."/>
            <person name="Akhand A.I."/>
            <person name="Morshed G."/>
            <person name="Roy S."/>
            <person name="Uddin K.S."/>
            <person name="Rabeya T."/>
            <person name="Hossain A.S."/>
            <person name="Chowdhury A."/>
            <person name="Snigdha A.R."/>
            <person name="Mortoza M.S."/>
            <person name="Matin S.A."/>
            <person name="Hoque S.M.E."/>
            <person name="Islam M.K."/>
            <person name="Roy D.K."/>
            <person name="Haider R."/>
            <person name="Moosa M.M."/>
            <person name="Elias S.M."/>
            <person name="Hasan A.M."/>
            <person name="Jahan S."/>
            <person name="Shafiuddin M."/>
            <person name="Mahmood N."/>
            <person name="Shommy N.S."/>
        </authorList>
    </citation>
    <scope>NUCLEOTIDE SEQUENCE [LARGE SCALE GENOMIC DNA]</scope>
    <source>
        <strain evidence="14">cv. O-4</strain>
    </source>
</reference>
<feature type="compositionally biased region" description="Polar residues" evidence="8">
    <location>
        <begin position="1055"/>
        <end position="1066"/>
    </location>
</feature>
<evidence type="ECO:0000313" key="14">
    <source>
        <dbReference type="Proteomes" id="UP000187203"/>
    </source>
</evidence>
<dbReference type="GO" id="GO:0005524">
    <property type="term" value="F:ATP binding"/>
    <property type="evidence" value="ECO:0007669"/>
    <property type="project" value="UniProtKB-KW"/>
</dbReference>
<evidence type="ECO:0000256" key="3">
    <source>
        <dbReference type="ARBA" id="ARBA00022801"/>
    </source>
</evidence>
<dbReference type="FunFam" id="3.30.160.380:FF:000001">
    <property type="entry name" value="Endoribonuclease dicer-like 1"/>
    <property type="match status" value="1"/>
</dbReference>
<dbReference type="PROSITE" id="PS50821">
    <property type="entry name" value="PAZ"/>
    <property type="match status" value="1"/>
</dbReference>
<gene>
    <name evidence="13" type="ORF">COLO4_18728</name>
</gene>
<dbReference type="PROSITE" id="PS50142">
    <property type="entry name" value="RNASE_3_2"/>
    <property type="match status" value="1"/>
</dbReference>
<dbReference type="InterPro" id="IPR000999">
    <property type="entry name" value="RNase_III_dom"/>
</dbReference>
<feature type="domain" description="PAZ" evidence="10">
    <location>
        <begin position="553"/>
        <end position="653"/>
    </location>
</feature>
<dbReference type="PANTHER" id="PTHR14950">
    <property type="entry name" value="DICER-RELATED"/>
    <property type="match status" value="1"/>
</dbReference>
<evidence type="ECO:0000259" key="10">
    <source>
        <dbReference type="PROSITE" id="PS50821"/>
    </source>
</evidence>
<dbReference type="GO" id="GO:0003723">
    <property type="term" value="F:RNA binding"/>
    <property type="evidence" value="ECO:0007669"/>
    <property type="project" value="UniProtKB-UniRule"/>
</dbReference>
<dbReference type="PANTHER" id="PTHR14950:SF15">
    <property type="entry name" value="DICER-LIKE PROTEIN 4"/>
    <property type="match status" value="1"/>
</dbReference>
<keyword evidence="2" id="KW-0547">Nucleotide-binding</keyword>
<dbReference type="SUPFAM" id="SSF52540">
    <property type="entry name" value="P-loop containing nucleoside triphosphate hydrolases"/>
    <property type="match status" value="1"/>
</dbReference>
<comment type="caution">
    <text evidence="13">The sequence shown here is derived from an EMBL/GenBank/DDBJ whole genome shotgun (WGS) entry which is preliminary data.</text>
</comment>
<feature type="domain" description="RNase III" evidence="9">
    <location>
        <begin position="668"/>
        <end position="795"/>
    </location>
</feature>
<dbReference type="SMART" id="SM00490">
    <property type="entry name" value="HELICc"/>
    <property type="match status" value="1"/>
</dbReference>
<dbReference type="SUPFAM" id="SSF69065">
    <property type="entry name" value="RNase III domain-like"/>
    <property type="match status" value="1"/>
</dbReference>
<dbReference type="GO" id="GO:0030422">
    <property type="term" value="P:siRNA processing"/>
    <property type="evidence" value="ECO:0007669"/>
    <property type="project" value="TreeGrafter"/>
</dbReference>
<dbReference type="STRING" id="93759.A0A1R3J843"/>
<dbReference type="EMBL" id="AWUE01016496">
    <property type="protein sequence ID" value="OMO90967.1"/>
    <property type="molecule type" value="Genomic_DNA"/>
</dbReference>
<evidence type="ECO:0000256" key="7">
    <source>
        <dbReference type="PROSITE-ProRule" id="PRU00657"/>
    </source>
</evidence>
<dbReference type="Proteomes" id="UP000187203">
    <property type="component" value="Unassembled WGS sequence"/>
</dbReference>
<evidence type="ECO:0000256" key="1">
    <source>
        <dbReference type="ARBA" id="ARBA00001946"/>
    </source>
</evidence>
<dbReference type="InterPro" id="IPR027417">
    <property type="entry name" value="P-loop_NTPase"/>
</dbReference>
<dbReference type="Pfam" id="PF00636">
    <property type="entry name" value="Ribonuclease_3"/>
    <property type="match status" value="1"/>
</dbReference>
<keyword evidence="14" id="KW-1185">Reference proteome</keyword>
<sequence length="1066" mass="120219">MSVETYCGSCRHLKTHHDWEKQIEEYEVYSVGDKEELESFVASPVVSVYEYGPIDFGPSSLYMIYRSKLETIKRQAADVFASDCRGGGCNDISDVEILKEPFFSKKLLRLIGILSTFRLQPNMKSIIFVNRIVTARSLSYILQNLKFLLSWKCHYLLGVHSGLKSMSRKTMKFILEKFRTGELNLLVATKVGEEGLDIQTCCLVIRFDLPETVSSFIQSRGRARMPLSEGNERELDLISNFKRDEDRMNMEISLRTSTEVFTAPEERLFKVDSSGASISSGYSISLLHHYCSKLPHDEYFDPRPSFCYFDDIGGTICTIVLPSNAPINQISSSPQSLVDSAKRDACLKAIEELHKLGALNDHLLPLQNNVLEEGTLPVSSDCESSEDEDSRGELHEMLVPSILKNPWTGLENDVLLNSYYLKFIPDPEDRSYKEFGLFVKSPLPKEAEKMELDLHLARRRSVMTKLVPSGVAEFNREQIIQAQHFQEMFFKVILDRSELLPEFVPLGNKEVLASGSSTFYLLLPVVLNNCENTLTVDWRIIQKCLSSPLFRTPAEAVENENFPSDVCLRLANGCRSISDVENSFVYVPYKKEFYFITNIVGDKNGYSPYKDSGTLSYVEHLKRFDIHLKHPEQPLLHAKPLFKLHNLLHNRKPEDSEGAEVTATRVLEALTTEKCQERFSLERLESLGDAFLKFAVGRHLFLLHDDLDEGELTRRRSNAVYIRDQPFDPCQFFALGHPCPVICTKETEKAVHLHSSQADNANCEVRCSRNHHWLHKKTIADVVEALVGAFIVDKGFKAATAFLRWIGIRVDFQHSQVNNVCTSSKKFMPLCSKVDTGALENLLGYQFLHKGLLLQALVHPSHNMLGGGCYQELCQSRYWDLKFLESKSGRKFLVDAKLNAGDVPLTASAINHNKKDATRIAAQELLMKLKALGYAAKSKSLEEVLKASCKMEAKLIGFDETPIDVADPDTIASENIKLQQSVDNDSNPKIYSINKVTGNHPPCISPASELVQFSEVKAGEFRSPVEVRRALPRCSTVDTNCGIDSPSGGPKREMQQSMRQKVHSGT</sequence>
<comment type="cofactor">
    <cofactor evidence="1">
        <name>Mg(2+)</name>
        <dbReference type="ChEBI" id="CHEBI:18420"/>
    </cofactor>
</comment>
<dbReference type="GO" id="GO:0004386">
    <property type="term" value="F:helicase activity"/>
    <property type="evidence" value="ECO:0007669"/>
    <property type="project" value="UniProtKB-KW"/>
</dbReference>
<dbReference type="InterPro" id="IPR005034">
    <property type="entry name" value="Dicer_dimerisation"/>
</dbReference>
<dbReference type="PROSITE" id="PS51194">
    <property type="entry name" value="HELICASE_CTER"/>
    <property type="match status" value="1"/>
</dbReference>
<evidence type="ECO:0000259" key="11">
    <source>
        <dbReference type="PROSITE" id="PS51194"/>
    </source>
</evidence>
<dbReference type="CDD" id="cd00593">
    <property type="entry name" value="RIBOc"/>
    <property type="match status" value="1"/>
</dbReference>
<dbReference type="OrthoDB" id="6513042at2759"/>
<protein>
    <recommendedName>
        <fullName evidence="15">Dicer-like protein 4</fullName>
    </recommendedName>
</protein>
<feature type="domain" description="Dicer dsRNA-binding fold" evidence="12">
    <location>
        <begin position="283"/>
        <end position="373"/>
    </location>
</feature>
<dbReference type="Gene3D" id="1.10.1520.10">
    <property type="entry name" value="Ribonuclease III domain"/>
    <property type="match status" value="1"/>
</dbReference>
<dbReference type="Gene3D" id="3.40.50.300">
    <property type="entry name" value="P-loop containing nucleotide triphosphate hydrolases"/>
    <property type="match status" value="1"/>
</dbReference>
<comment type="similarity">
    <text evidence="6">Belongs to the helicase family. Dicer subfamily.</text>
</comment>
<evidence type="ECO:0000259" key="12">
    <source>
        <dbReference type="PROSITE" id="PS51327"/>
    </source>
</evidence>
<dbReference type="SMART" id="SM00535">
    <property type="entry name" value="RIBOc"/>
    <property type="match status" value="1"/>
</dbReference>
<proteinExistence type="inferred from homology"/>
<keyword evidence="7" id="KW-0694">RNA-binding</keyword>
<feature type="region of interest" description="Disordered" evidence="8">
    <location>
        <begin position="1040"/>
        <end position="1066"/>
    </location>
</feature>
<dbReference type="GO" id="GO:0004525">
    <property type="term" value="F:ribonuclease III activity"/>
    <property type="evidence" value="ECO:0007669"/>
    <property type="project" value="InterPro"/>
</dbReference>
<keyword evidence="3" id="KW-0378">Hydrolase</keyword>
<feature type="domain" description="Helicase C-terminal" evidence="11">
    <location>
        <begin position="106"/>
        <end position="268"/>
    </location>
</feature>
<evidence type="ECO:0000256" key="8">
    <source>
        <dbReference type="SAM" id="MobiDB-lite"/>
    </source>
</evidence>
<dbReference type="GO" id="GO:0005634">
    <property type="term" value="C:nucleus"/>
    <property type="evidence" value="ECO:0007669"/>
    <property type="project" value="TreeGrafter"/>
</dbReference>
<dbReference type="InterPro" id="IPR036389">
    <property type="entry name" value="RNase_III_sf"/>
</dbReference>
<evidence type="ECO:0008006" key="15">
    <source>
        <dbReference type="Google" id="ProtNLM"/>
    </source>
</evidence>
<dbReference type="Gene3D" id="3.30.160.380">
    <property type="entry name" value="Dicer dimerisation domain"/>
    <property type="match status" value="1"/>
</dbReference>
<dbReference type="Pfam" id="PF03368">
    <property type="entry name" value="Dicer_dimer"/>
    <property type="match status" value="1"/>
</dbReference>
<evidence type="ECO:0000259" key="9">
    <source>
        <dbReference type="PROSITE" id="PS50142"/>
    </source>
</evidence>
<dbReference type="InterPro" id="IPR038248">
    <property type="entry name" value="Dicer_dimer_sf"/>
</dbReference>
<evidence type="ECO:0000256" key="2">
    <source>
        <dbReference type="ARBA" id="ARBA00022741"/>
    </source>
</evidence>
<dbReference type="PROSITE" id="PS51327">
    <property type="entry name" value="DICER_DSRBF"/>
    <property type="match status" value="1"/>
</dbReference>
<dbReference type="Gene3D" id="2.170.260.10">
    <property type="entry name" value="paz domain"/>
    <property type="match status" value="1"/>
</dbReference>
<dbReference type="SUPFAM" id="SSF54768">
    <property type="entry name" value="dsRNA-binding domain-like"/>
    <property type="match status" value="1"/>
</dbReference>
<evidence type="ECO:0000313" key="13">
    <source>
        <dbReference type="EMBL" id="OMO90967.1"/>
    </source>
</evidence>
<keyword evidence="5" id="KW-0067">ATP-binding</keyword>
<accession>A0A1R3J843</accession>
<evidence type="ECO:0000256" key="6">
    <source>
        <dbReference type="ARBA" id="ARBA00035116"/>
    </source>
</evidence>
<dbReference type="AlphaFoldDB" id="A0A1R3J843"/>
<name>A0A1R3J843_9ROSI</name>
<keyword evidence="4" id="KW-0347">Helicase</keyword>
<dbReference type="InterPro" id="IPR003100">
    <property type="entry name" value="PAZ_dom"/>
</dbReference>
<evidence type="ECO:0000256" key="5">
    <source>
        <dbReference type="ARBA" id="ARBA00022840"/>
    </source>
</evidence>
<evidence type="ECO:0000256" key="4">
    <source>
        <dbReference type="ARBA" id="ARBA00022806"/>
    </source>
</evidence>
<dbReference type="Pfam" id="PF00271">
    <property type="entry name" value="Helicase_C"/>
    <property type="match status" value="1"/>
</dbReference>
<dbReference type="GO" id="GO:0005737">
    <property type="term" value="C:cytoplasm"/>
    <property type="evidence" value="ECO:0007669"/>
    <property type="project" value="TreeGrafter"/>
</dbReference>
<organism evidence="13 14">
    <name type="scientific">Corchorus olitorius</name>
    <dbReference type="NCBI Taxonomy" id="93759"/>
    <lineage>
        <taxon>Eukaryota</taxon>
        <taxon>Viridiplantae</taxon>
        <taxon>Streptophyta</taxon>
        <taxon>Embryophyta</taxon>
        <taxon>Tracheophyta</taxon>
        <taxon>Spermatophyta</taxon>
        <taxon>Magnoliopsida</taxon>
        <taxon>eudicotyledons</taxon>
        <taxon>Gunneridae</taxon>
        <taxon>Pentapetalae</taxon>
        <taxon>rosids</taxon>
        <taxon>malvids</taxon>
        <taxon>Malvales</taxon>
        <taxon>Malvaceae</taxon>
        <taxon>Grewioideae</taxon>
        <taxon>Apeibeae</taxon>
        <taxon>Corchorus</taxon>
    </lineage>
</organism>